<dbReference type="AlphaFoldDB" id="A0A1C1CZT9"/>
<comment type="subcellular location">
    <subcellularLocation>
        <location evidence="3">Cytoplasm</location>
    </subcellularLocation>
</comment>
<keyword evidence="8" id="KW-0963">Cytoplasm</keyword>
<dbReference type="EC" id="2.4.2.7" evidence="7"/>
<keyword evidence="11" id="KW-0660">Purine salvage</keyword>
<dbReference type="GO" id="GO:0003999">
    <property type="term" value="F:adenine phosphoribosyltransferase activity"/>
    <property type="evidence" value="ECO:0007669"/>
    <property type="project" value="UniProtKB-EC"/>
</dbReference>
<gene>
    <name evidence="14" type="primary">APT1</name>
    <name evidence="14" type="ORF">CLCR_10732</name>
</gene>
<evidence type="ECO:0000256" key="4">
    <source>
        <dbReference type="ARBA" id="ARBA00004659"/>
    </source>
</evidence>
<evidence type="ECO:0000256" key="8">
    <source>
        <dbReference type="ARBA" id="ARBA00022490"/>
    </source>
</evidence>
<evidence type="ECO:0000256" key="7">
    <source>
        <dbReference type="ARBA" id="ARBA00011893"/>
    </source>
</evidence>
<dbReference type="FunFam" id="3.40.50.2020:FF:000004">
    <property type="entry name" value="Adenine phosphoribosyltransferase"/>
    <property type="match status" value="1"/>
</dbReference>
<comment type="subunit">
    <text evidence="6">Homodimer.</text>
</comment>
<dbReference type="EMBL" id="LGRB01000008">
    <property type="protein sequence ID" value="OCT54073.1"/>
    <property type="molecule type" value="Genomic_DNA"/>
</dbReference>
<evidence type="ECO:0000259" key="13">
    <source>
        <dbReference type="Pfam" id="PF00156"/>
    </source>
</evidence>
<comment type="pathway">
    <text evidence="4">Purine metabolism; AMP biosynthesis via salvage pathway; AMP from adenine: step 1/1.</text>
</comment>
<dbReference type="InterPro" id="IPR005764">
    <property type="entry name" value="Ade_phspho_trans"/>
</dbReference>
<protein>
    <recommendedName>
        <fullName evidence="7">adenine phosphoribosyltransferase</fullName>
        <ecNumber evidence="7">2.4.2.7</ecNumber>
    </recommendedName>
</protein>
<evidence type="ECO:0000256" key="10">
    <source>
        <dbReference type="ARBA" id="ARBA00022679"/>
    </source>
</evidence>
<dbReference type="CDD" id="cd06223">
    <property type="entry name" value="PRTases_typeI"/>
    <property type="match status" value="1"/>
</dbReference>
<name>A0A1C1CZT9_9EURO</name>
<dbReference type="InterPro" id="IPR000836">
    <property type="entry name" value="PRTase_dom"/>
</dbReference>
<dbReference type="OrthoDB" id="363185at2759"/>
<dbReference type="UniPathway" id="UPA00588">
    <property type="reaction ID" value="UER00646"/>
</dbReference>
<evidence type="ECO:0000256" key="5">
    <source>
        <dbReference type="ARBA" id="ARBA00008391"/>
    </source>
</evidence>
<proteinExistence type="inferred from homology"/>
<dbReference type="STRING" id="86049.A0A1C1CZT9"/>
<evidence type="ECO:0000256" key="11">
    <source>
        <dbReference type="ARBA" id="ARBA00022726"/>
    </source>
</evidence>
<evidence type="ECO:0000256" key="2">
    <source>
        <dbReference type="ARBA" id="ARBA00003968"/>
    </source>
</evidence>
<dbReference type="VEuPathDB" id="FungiDB:G647_00973"/>
<dbReference type="GO" id="GO:0016208">
    <property type="term" value="F:AMP binding"/>
    <property type="evidence" value="ECO:0007669"/>
    <property type="project" value="TreeGrafter"/>
</dbReference>
<comment type="caution">
    <text evidence="14">The sequence shown here is derived from an EMBL/GenBank/DDBJ whole genome shotgun (WGS) entry which is preliminary data.</text>
</comment>
<accession>A0A1C1CZT9</accession>
<feature type="region of interest" description="Disordered" evidence="12">
    <location>
        <begin position="1"/>
        <end position="21"/>
    </location>
</feature>
<evidence type="ECO:0000313" key="15">
    <source>
        <dbReference type="Proteomes" id="UP000094526"/>
    </source>
</evidence>
<dbReference type="InterPro" id="IPR029057">
    <property type="entry name" value="PRTase-like"/>
</dbReference>
<comment type="similarity">
    <text evidence="5">Belongs to the purine/pyrimidine phosphoribosyltransferase family.</text>
</comment>
<organism evidence="14 15">
    <name type="scientific">Cladophialophora carrionii</name>
    <dbReference type="NCBI Taxonomy" id="86049"/>
    <lineage>
        <taxon>Eukaryota</taxon>
        <taxon>Fungi</taxon>
        <taxon>Dikarya</taxon>
        <taxon>Ascomycota</taxon>
        <taxon>Pezizomycotina</taxon>
        <taxon>Eurotiomycetes</taxon>
        <taxon>Chaetothyriomycetidae</taxon>
        <taxon>Chaetothyriales</taxon>
        <taxon>Herpotrichiellaceae</taxon>
        <taxon>Cladophialophora</taxon>
    </lineage>
</organism>
<comment type="function">
    <text evidence="2">Catalyzes a salvage reaction resulting in the formation of AMP, that is energically less costly than de novo synthesis.</text>
</comment>
<keyword evidence="15" id="KW-1185">Reference proteome</keyword>
<dbReference type="VEuPathDB" id="FungiDB:CLCR_10732"/>
<keyword evidence="9 14" id="KW-0328">Glycosyltransferase</keyword>
<dbReference type="PANTHER" id="PTHR32315">
    <property type="entry name" value="ADENINE PHOSPHORIBOSYLTRANSFERASE"/>
    <property type="match status" value="1"/>
</dbReference>
<evidence type="ECO:0000313" key="14">
    <source>
        <dbReference type="EMBL" id="OCT54073.1"/>
    </source>
</evidence>
<reference evidence="15" key="1">
    <citation type="submission" date="2015-07" db="EMBL/GenBank/DDBJ databases">
        <authorList>
            <person name="Teixeira M.M."/>
            <person name="Souza R.C."/>
            <person name="Almeida L.G."/>
            <person name="Vicente V.A."/>
            <person name="de Hoog S."/>
            <person name="Bocca A.L."/>
            <person name="de Almeida S.R."/>
            <person name="Vasconcelos A.T."/>
            <person name="Felipe M.S."/>
        </authorList>
    </citation>
    <scope>NUCLEOTIDE SEQUENCE [LARGE SCALE GENOMIC DNA]</scope>
    <source>
        <strain evidence="15">KSF</strain>
    </source>
</reference>
<dbReference type="GO" id="GO:0005737">
    <property type="term" value="C:cytoplasm"/>
    <property type="evidence" value="ECO:0007669"/>
    <property type="project" value="UniProtKB-SubCell"/>
</dbReference>
<evidence type="ECO:0000256" key="1">
    <source>
        <dbReference type="ARBA" id="ARBA00000868"/>
    </source>
</evidence>
<dbReference type="SUPFAM" id="SSF53271">
    <property type="entry name" value="PRTase-like"/>
    <property type="match status" value="1"/>
</dbReference>
<dbReference type="GO" id="GO:0006168">
    <property type="term" value="P:adenine salvage"/>
    <property type="evidence" value="ECO:0007669"/>
    <property type="project" value="InterPro"/>
</dbReference>
<dbReference type="InterPro" id="IPR050054">
    <property type="entry name" value="UPRTase/APRTase"/>
</dbReference>
<dbReference type="HAMAP" id="MF_00004">
    <property type="entry name" value="Aden_phosphoribosyltr"/>
    <property type="match status" value="1"/>
</dbReference>
<dbReference type="Proteomes" id="UP000094526">
    <property type="component" value="Unassembled WGS sequence"/>
</dbReference>
<keyword evidence="10 14" id="KW-0808">Transferase</keyword>
<evidence type="ECO:0000256" key="12">
    <source>
        <dbReference type="SAM" id="MobiDB-lite"/>
    </source>
</evidence>
<comment type="catalytic activity">
    <reaction evidence="1">
        <text>AMP + diphosphate = 5-phospho-alpha-D-ribose 1-diphosphate + adenine</text>
        <dbReference type="Rhea" id="RHEA:16609"/>
        <dbReference type="ChEBI" id="CHEBI:16708"/>
        <dbReference type="ChEBI" id="CHEBI:33019"/>
        <dbReference type="ChEBI" id="CHEBI:58017"/>
        <dbReference type="ChEBI" id="CHEBI:456215"/>
        <dbReference type="EC" id="2.4.2.7"/>
    </reaction>
</comment>
<dbReference type="GO" id="GO:0044209">
    <property type="term" value="P:AMP salvage"/>
    <property type="evidence" value="ECO:0007669"/>
    <property type="project" value="UniProtKB-UniPathway"/>
</dbReference>
<sequence length="237" mass="25325">MTLPGDTDPSHGTARSEPNAAATTSLTAIASQLTGAEALSELRSLLKAGLKTYPDFPKVNACRITPPDLSLTRWSKEGILFEDILPLFASPSLHQALIRAYELQIIETLGRDNLPDVIVGLDARGFLFGPTLALRFGAGFVPVRKAGKLPGKIETAEFQKEYGTDTFAMQTDAIKPGQKVLVVDDLIATGGSAAAAGTLVEKCGGTLLGYFFIIELTFLRGRDKLNAPVYTLLESQS</sequence>
<dbReference type="NCBIfam" id="NF002636">
    <property type="entry name" value="PRK02304.1-5"/>
    <property type="match status" value="1"/>
</dbReference>
<evidence type="ECO:0000256" key="6">
    <source>
        <dbReference type="ARBA" id="ARBA00011738"/>
    </source>
</evidence>
<dbReference type="PANTHER" id="PTHR32315:SF3">
    <property type="entry name" value="ADENINE PHOSPHORIBOSYLTRANSFERASE"/>
    <property type="match status" value="1"/>
</dbReference>
<evidence type="ECO:0000256" key="9">
    <source>
        <dbReference type="ARBA" id="ARBA00022676"/>
    </source>
</evidence>
<feature type="domain" description="Phosphoribosyltransferase" evidence="13">
    <location>
        <begin position="96"/>
        <end position="206"/>
    </location>
</feature>
<evidence type="ECO:0000256" key="3">
    <source>
        <dbReference type="ARBA" id="ARBA00004496"/>
    </source>
</evidence>
<dbReference type="Gene3D" id="3.40.50.2020">
    <property type="match status" value="1"/>
</dbReference>
<dbReference type="Pfam" id="PF00156">
    <property type="entry name" value="Pribosyltran"/>
    <property type="match status" value="1"/>
</dbReference>
<dbReference type="GO" id="GO:0006166">
    <property type="term" value="P:purine ribonucleoside salvage"/>
    <property type="evidence" value="ECO:0007669"/>
    <property type="project" value="UniProtKB-KW"/>
</dbReference>
<dbReference type="GO" id="GO:0002055">
    <property type="term" value="F:adenine binding"/>
    <property type="evidence" value="ECO:0007669"/>
    <property type="project" value="TreeGrafter"/>
</dbReference>